<keyword evidence="1" id="KW-0732">Signal</keyword>
<comment type="caution">
    <text evidence="2">The sequence shown here is derived from an EMBL/GenBank/DDBJ whole genome shotgun (WGS) entry which is preliminary data.</text>
</comment>
<evidence type="ECO:0000313" key="2">
    <source>
        <dbReference type="EMBL" id="MFG6468280.1"/>
    </source>
</evidence>
<reference evidence="2 3" key="1">
    <citation type="submission" date="2024-08" db="EMBL/GenBank/DDBJ databases">
        <authorList>
            <person name="Lu H."/>
        </authorList>
    </citation>
    <scope>NUCLEOTIDE SEQUENCE [LARGE SCALE GENOMIC DNA]</scope>
    <source>
        <strain evidence="2 3">BYS87W</strain>
    </source>
</reference>
<gene>
    <name evidence="2" type="ORF">ACG01O_16755</name>
</gene>
<dbReference type="RefSeq" id="WP_394386324.1">
    <property type="nucleotide sequence ID" value="NZ_JBIGIB010000004.1"/>
</dbReference>
<sequence>MRILLSLLLSTLPFACVAQVKDWSAAVDRWTKECDDGACNLALIKNIRGAKSESDWFALGLSLSSAGNPNYFVFSYPPTSVASQVVLSFVTLDRQAAGFKPTVAEIASFTAPPCERRQDCQVRFDAAIVPATQFGSYSAVNIWQALQSRNLLDVQQIFESDGSRAERGMLVALPAFQQLLKELDAK</sequence>
<keyword evidence="3" id="KW-1185">Reference proteome</keyword>
<accession>A0ABW7H222</accession>
<organism evidence="2 3">
    <name type="scientific">Pelomonas baiyunensis</name>
    <dbReference type="NCBI Taxonomy" id="3299026"/>
    <lineage>
        <taxon>Bacteria</taxon>
        <taxon>Pseudomonadati</taxon>
        <taxon>Pseudomonadota</taxon>
        <taxon>Betaproteobacteria</taxon>
        <taxon>Burkholderiales</taxon>
        <taxon>Sphaerotilaceae</taxon>
        <taxon>Roseateles</taxon>
    </lineage>
</organism>
<evidence type="ECO:0000313" key="3">
    <source>
        <dbReference type="Proteomes" id="UP001606303"/>
    </source>
</evidence>
<name>A0ABW7H222_9BURK</name>
<protein>
    <submittedName>
        <fullName evidence="2">Uncharacterized protein</fullName>
    </submittedName>
</protein>
<feature type="chain" id="PRO_5045498848" evidence="1">
    <location>
        <begin position="19"/>
        <end position="186"/>
    </location>
</feature>
<feature type="signal peptide" evidence="1">
    <location>
        <begin position="1"/>
        <end position="18"/>
    </location>
</feature>
<proteinExistence type="predicted"/>
<dbReference type="EMBL" id="JBIGIB010000004">
    <property type="protein sequence ID" value="MFG6468280.1"/>
    <property type="molecule type" value="Genomic_DNA"/>
</dbReference>
<evidence type="ECO:0000256" key="1">
    <source>
        <dbReference type="SAM" id="SignalP"/>
    </source>
</evidence>
<dbReference type="Proteomes" id="UP001606303">
    <property type="component" value="Unassembled WGS sequence"/>
</dbReference>